<feature type="transmembrane region" description="Helical" evidence="8">
    <location>
        <begin position="564"/>
        <end position="581"/>
    </location>
</feature>
<proteinExistence type="predicted"/>
<feature type="transmembrane region" description="Helical" evidence="8">
    <location>
        <begin position="384"/>
        <end position="408"/>
    </location>
</feature>
<dbReference type="PANTHER" id="PTHR35578">
    <property type="entry name" value="PROLINE-RICH TRANSMEMBRANE PROTEIN 4-RELATED"/>
    <property type="match status" value="1"/>
</dbReference>
<keyword evidence="2" id="KW-0597">Phosphoprotein</keyword>
<dbReference type="OrthoDB" id="10066605at2759"/>
<keyword evidence="6 8" id="KW-0472">Membrane</keyword>
<dbReference type="EMBL" id="OA882356">
    <property type="protein sequence ID" value="CAD7274917.1"/>
    <property type="molecule type" value="Genomic_DNA"/>
</dbReference>
<evidence type="ECO:0000256" key="1">
    <source>
        <dbReference type="ARBA" id="ARBA00004141"/>
    </source>
</evidence>
<evidence type="ECO:0000256" key="2">
    <source>
        <dbReference type="ARBA" id="ARBA00022553"/>
    </source>
</evidence>
<dbReference type="EMBL" id="CAJPEX010000319">
    <property type="protein sequence ID" value="CAG0915069.1"/>
    <property type="molecule type" value="Genomic_DNA"/>
</dbReference>
<feature type="transmembrane region" description="Helical" evidence="8">
    <location>
        <begin position="420"/>
        <end position="440"/>
    </location>
</feature>
<dbReference type="InterPro" id="IPR052836">
    <property type="entry name" value="PRRT_domain-containing"/>
</dbReference>
<reference evidence="10" key="1">
    <citation type="submission" date="2020-11" db="EMBL/GenBank/DDBJ databases">
        <authorList>
            <person name="Tran Van P."/>
        </authorList>
    </citation>
    <scope>NUCLEOTIDE SEQUENCE</scope>
</reference>
<feature type="transmembrane region" description="Helical" evidence="8">
    <location>
        <begin position="351"/>
        <end position="372"/>
    </location>
</feature>
<name>A0A7R9GA80_9CRUS</name>
<feature type="compositionally biased region" description="Basic residues" evidence="7">
    <location>
        <begin position="183"/>
        <end position="193"/>
    </location>
</feature>
<gene>
    <name evidence="10" type="ORF">NMOB1V02_LOCUS2729</name>
</gene>
<dbReference type="Proteomes" id="UP000678499">
    <property type="component" value="Unassembled WGS sequence"/>
</dbReference>
<dbReference type="AlphaFoldDB" id="A0A7R9GA80"/>
<evidence type="ECO:0000313" key="10">
    <source>
        <dbReference type="EMBL" id="CAD7274917.1"/>
    </source>
</evidence>
<feature type="region of interest" description="Disordered" evidence="7">
    <location>
        <begin position="167"/>
        <end position="195"/>
    </location>
</feature>
<accession>A0A7R9GA80</accession>
<feature type="region of interest" description="Disordered" evidence="7">
    <location>
        <begin position="219"/>
        <end position="266"/>
    </location>
</feature>
<dbReference type="PANTHER" id="PTHR35578:SF6">
    <property type="entry name" value="PROLINE-RICH TRANSMEMBRANE PROTEIN 4"/>
    <property type="match status" value="1"/>
</dbReference>
<organism evidence="10">
    <name type="scientific">Notodromas monacha</name>
    <dbReference type="NCBI Taxonomy" id="399045"/>
    <lineage>
        <taxon>Eukaryota</taxon>
        <taxon>Metazoa</taxon>
        <taxon>Ecdysozoa</taxon>
        <taxon>Arthropoda</taxon>
        <taxon>Crustacea</taxon>
        <taxon>Oligostraca</taxon>
        <taxon>Ostracoda</taxon>
        <taxon>Podocopa</taxon>
        <taxon>Podocopida</taxon>
        <taxon>Cypridocopina</taxon>
        <taxon>Cypridoidea</taxon>
        <taxon>Cyprididae</taxon>
        <taxon>Notodromas</taxon>
    </lineage>
</organism>
<evidence type="ECO:0000256" key="6">
    <source>
        <dbReference type="ARBA" id="ARBA00023136"/>
    </source>
</evidence>
<keyword evidence="11" id="KW-1185">Reference proteome</keyword>
<dbReference type="Pfam" id="PF25987">
    <property type="entry name" value="PRRT3"/>
    <property type="match status" value="1"/>
</dbReference>
<feature type="transmembrane region" description="Helical" evidence="8">
    <location>
        <begin position="509"/>
        <end position="529"/>
    </location>
</feature>
<comment type="subcellular location">
    <subcellularLocation>
        <location evidence="1">Membrane</location>
        <topology evidence="1">Multi-pass membrane protein</topology>
    </subcellularLocation>
</comment>
<protein>
    <recommendedName>
        <fullName evidence="9">Proline-rich transmembrane protein 3/4 domain-containing protein</fullName>
    </recommendedName>
</protein>
<evidence type="ECO:0000256" key="4">
    <source>
        <dbReference type="ARBA" id="ARBA00022729"/>
    </source>
</evidence>
<evidence type="ECO:0000256" key="3">
    <source>
        <dbReference type="ARBA" id="ARBA00022692"/>
    </source>
</evidence>
<evidence type="ECO:0000256" key="7">
    <source>
        <dbReference type="SAM" id="MobiDB-lite"/>
    </source>
</evidence>
<evidence type="ECO:0000313" key="11">
    <source>
        <dbReference type="Proteomes" id="UP000678499"/>
    </source>
</evidence>
<keyword evidence="4" id="KW-0732">Signal</keyword>
<evidence type="ECO:0000259" key="9">
    <source>
        <dbReference type="Pfam" id="PF25987"/>
    </source>
</evidence>
<feature type="transmembrane region" description="Helical" evidence="8">
    <location>
        <begin position="318"/>
        <end position="339"/>
    </location>
</feature>
<keyword evidence="3 8" id="KW-0812">Transmembrane</keyword>
<feature type="domain" description="Proline-rich transmembrane protein 3/4" evidence="9">
    <location>
        <begin position="305"/>
        <end position="585"/>
    </location>
</feature>
<sequence length="989" mass="107825">MKIGCVMMSLADFRNASADSADDIYEGQGTKSVCLQIKQHGCHSTLSATTTALFGVDLVCKGIPDQKHQRRTGFGPRVSHFAGVDDGVQHHLETKVAAVFNKVAFRNPSTTTTTTTKTTSSRSVIDTNYSLPSHIIVDITPTAAPSSSVSEMFAFSRQNITGLVTTTPRRLNGSVPTGDPAKKRNRNKPKKQKPFVIAVGVATESPTLEKLGDNSRQILFGSSTPRSSSFSSTTIAAAAKKTTTPPTTTTTTTTSTTTTTETPTTATAKKSVMQLTPDQITPNDSSFLPDDLLLVKNSTTEFPKELFSRLDSAWDAHVYTFMALFLLLAFLCVVFAARLASKQPTALSKGYNVSMLIFVTTLAVTQSVSLFAEFYGAQVFKPELIPAMATLSLPCLTSSFAVLFLALLDATRLQIMSPYVQNPVSMAGVIVLHFLLSVSSVMTLGDSMMGKFVFLLGQIVFVTWALGLAFGYLYGSRAMVRMARTLRLQEAIAGGDGKYAPNLLGPIRVGFLVGALVSLTAIVVVYTMVLSVLDKQQHHHHQHQQHDGSTTTRNSPWPWWPTHIVLRSVEVVFGFLVLFVARMPRRFDSGGHHHHHHQQHLSGTASKSHHQHPSSSCRNTLSTCLSSWRRAHRYRNGVSDVTAVWQTHNRGVVGSGRDDDDDDDETEDLYPTYCNSNQAVKNFERTNGRPVYSDALTVGNLHTSQTSPIVVTADNLSSRNSSVFDIDKHVSACSSESAAASSFDVHMFLDETMSHEEEEEEEDDVFPECDIPEPVLDSEMFLQHQATSLSSPSYNSLPSLEVASLMALQDRLGGGYAAENCNKNNVRKNNNARLAAPPTSFRTRRHLSAAAAAAVGGDGAYHPSAYAANNSSRQQFVAAARHSRGTWCDDSFDVPVVSNGFHQDLVLSPRQRQQHQLLSSACNYDSSADSGKSLELLDSVNRDCEDYGESDVDVNPNILKARILKVCDNIRQFSDQPALNQSSSVESAF</sequence>
<feature type="transmembrane region" description="Helical" evidence="8">
    <location>
        <begin position="452"/>
        <end position="474"/>
    </location>
</feature>
<evidence type="ECO:0000256" key="5">
    <source>
        <dbReference type="ARBA" id="ARBA00022989"/>
    </source>
</evidence>
<feature type="region of interest" description="Disordered" evidence="7">
    <location>
        <begin position="589"/>
        <end position="619"/>
    </location>
</feature>
<keyword evidence="5 8" id="KW-1133">Transmembrane helix</keyword>
<dbReference type="InterPro" id="IPR059081">
    <property type="entry name" value="PRRT3-4"/>
</dbReference>
<feature type="compositionally biased region" description="Low complexity" evidence="7">
    <location>
        <begin position="222"/>
        <end position="266"/>
    </location>
</feature>
<evidence type="ECO:0000256" key="8">
    <source>
        <dbReference type="SAM" id="Phobius"/>
    </source>
</evidence>